<evidence type="ECO:0000313" key="4">
    <source>
        <dbReference type="Proteomes" id="UP000218209"/>
    </source>
</evidence>
<keyword evidence="1" id="KW-0732">Signal</keyword>
<proteinExistence type="predicted"/>
<dbReference type="Gene3D" id="2.60.120.200">
    <property type="match status" value="1"/>
</dbReference>
<evidence type="ECO:0000313" key="3">
    <source>
        <dbReference type="EMBL" id="OSX69237.1"/>
    </source>
</evidence>
<dbReference type="InterPro" id="IPR014895">
    <property type="entry name" value="Alginate_lyase_2"/>
</dbReference>
<gene>
    <name evidence="3" type="ORF">BU14_1709s0001</name>
</gene>
<accession>A0A1X6NKW6</accession>
<reference evidence="3 4" key="1">
    <citation type="submission" date="2017-03" db="EMBL/GenBank/DDBJ databases">
        <title>WGS assembly of Porphyra umbilicalis.</title>
        <authorList>
            <person name="Brawley S.H."/>
            <person name="Blouin N.A."/>
            <person name="Ficko-Blean E."/>
            <person name="Wheeler G.L."/>
            <person name="Lohr M."/>
            <person name="Goodson H.V."/>
            <person name="Jenkins J.W."/>
            <person name="Blaby-Haas C.E."/>
            <person name="Helliwell K.E."/>
            <person name="Chan C."/>
            <person name="Marriage T."/>
            <person name="Bhattacharya D."/>
            <person name="Klein A.S."/>
            <person name="Badis Y."/>
            <person name="Brodie J."/>
            <person name="Cao Y."/>
            <person name="Collen J."/>
            <person name="Dittami S.M."/>
            <person name="Gachon C.M."/>
            <person name="Green B.R."/>
            <person name="Karpowicz S."/>
            <person name="Kim J.W."/>
            <person name="Kudahl U."/>
            <person name="Lin S."/>
            <person name="Michel G."/>
            <person name="Mittag M."/>
            <person name="Olson B.J."/>
            <person name="Pangilinan J."/>
            <person name="Peng Y."/>
            <person name="Qiu H."/>
            <person name="Shu S."/>
            <person name="Singer J.T."/>
            <person name="Smith A.G."/>
            <person name="Sprecher B.N."/>
            <person name="Wagner V."/>
            <person name="Wang W."/>
            <person name="Wang Z.-Y."/>
            <person name="Yan J."/>
            <person name="Yarish C."/>
            <person name="Zoeuner-Riek S."/>
            <person name="Zhuang Y."/>
            <person name="Zou Y."/>
            <person name="Lindquist E.A."/>
            <person name="Grimwood J."/>
            <person name="Barry K."/>
            <person name="Rokhsar D.S."/>
            <person name="Schmutz J."/>
            <person name="Stiller J.W."/>
            <person name="Grossman A.R."/>
            <person name="Prochnik S.E."/>
        </authorList>
    </citation>
    <scope>NUCLEOTIDE SEQUENCE [LARGE SCALE GENOMIC DNA]</scope>
    <source>
        <strain evidence="3">4086291</strain>
    </source>
</reference>
<feature type="chain" id="PRO_5012982109" description="Alginate lyase 2 domain-containing protein" evidence="1">
    <location>
        <begin position="19"/>
        <end position="238"/>
    </location>
</feature>
<dbReference type="InterPro" id="IPR013320">
    <property type="entry name" value="ConA-like_dom_sf"/>
</dbReference>
<dbReference type="Proteomes" id="UP000218209">
    <property type="component" value="Unassembled WGS sequence"/>
</dbReference>
<dbReference type="EMBL" id="KV919674">
    <property type="protein sequence ID" value="OSX69237.1"/>
    <property type="molecule type" value="Genomic_DNA"/>
</dbReference>
<name>A0A1X6NKW6_PORUM</name>
<evidence type="ECO:0000259" key="2">
    <source>
        <dbReference type="Pfam" id="PF08787"/>
    </source>
</evidence>
<organism evidence="3 4">
    <name type="scientific">Porphyra umbilicalis</name>
    <name type="common">Purple laver</name>
    <name type="synonym">Red alga</name>
    <dbReference type="NCBI Taxonomy" id="2786"/>
    <lineage>
        <taxon>Eukaryota</taxon>
        <taxon>Rhodophyta</taxon>
        <taxon>Bangiophyceae</taxon>
        <taxon>Bangiales</taxon>
        <taxon>Bangiaceae</taxon>
        <taxon>Porphyra</taxon>
    </lineage>
</organism>
<evidence type="ECO:0000256" key="1">
    <source>
        <dbReference type="SAM" id="SignalP"/>
    </source>
</evidence>
<dbReference type="Pfam" id="PF08787">
    <property type="entry name" value="Alginate_lyase2"/>
    <property type="match status" value="1"/>
</dbReference>
<feature type="domain" description="Alginate lyase 2" evidence="2">
    <location>
        <begin position="59"/>
        <end position="236"/>
    </location>
</feature>
<keyword evidence="4" id="KW-1185">Reference proteome</keyword>
<dbReference type="SUPFAM" id="SSF49899">
    <property type="entry name" value="Concanavalin A-like lectins/glucanases"/>
    <property type="match status" value="1"/>
</dbReference>
<sequence length="238" mass="26419">MARMLVIGAAVVLGAVAAATTAAAATASPWSMCRIKPALAASKLQIPTIRDDIKDLTDFASAEFFQRDNQIFFTIEGDKARSELRFFNQWRVTNATEQKMLGLLELGPAAPGVLRYTWMQIHGGRLAGEPLLRLAWMHKKSIGGVTYRDALFAVVRLNTGHDGGNVRNVYLGQRPDGPFQAEVTVKNSIMTVKINCQTLMNDDVSYWSPYDNYFKAGVYIQASEKPVTVTYHDLRVYP</sequence>
<protein>
    <recommendedName>
        <fullName evidence="2">Alginate lyase 2 domain-containing protein</fullName>
    </recommendedName>
</protein>
<dbReference type="AlphaFoldDB" id="A0A1X6NKW6"/>
<feature type="signal peptide" evidence="1">
    <location>
        <begin position="1"/>
        <end position="18"/>
    </location>
</feature>